<comment type="caution">
    <text evidence="8">The sequence shown here is derived from an EMBL/GenBank/DDBJ whole genome shotgun (WGS) entry which is preliminary data.</text>
</comment>
<keyword evidence="4" id="KW-0804">Transcription</keyword>
<evidence type="ECO:0000256" key="4">
    <source>
        <dbReference type="ARBA" id="ARBA00023163"/>
    </source>
</evidence>
<evidence type="ECO:0000256" key="2">
    <source>
        <dbReference type="ARBA" id="ARBA00023015"/>
    </source>
</evidence>
<dbReference type="PROSITE" id="PS00463">
    <property type="entry name" value="ZN2_CY6_FUNGAL_1"/>
    <property type="match status" value="1"/>
</dbReference>
<evidence type="ECO:0000256" key="3">
    <source>
        <dbReference type="ARBA" id="ARBA00023125"/>
    </source>
</evidence>
<keyword evidence="3" id="KW-0238">DNA-binding</keyword>
<feature type="region of interest" description="Disordered" evidence="6">
    <location>
        <begin position="669"/>
        <end position="729"/>
    </location>
</feature>
<organism evidence="8 9">
    <name type="scientific">Knufia obscura</name>
    <dbReference type="NCBI Taxonomy" id="1635080"/>
    <lineage>
        <taxon>Eukaryota</taxon>
        <taxon>Fungi</taxon>
        <taxon>Dikarya</taxon>
        <taxon>Ascomycota</taxon>
        <taxon>Pezizomycotina</taxon>
        <taxon>Eurotiomycetes</taxon>
        <taxon>Chaetothyriomycetidae</taxon>
        <taxon>Chaetothyriales</taxon>
        <taxon>Trichomeriaceae</taxon>
        <taxon>Knufia</taxon>
    </lineage>
</organism>
<dbReference type="InterPro" id="IPR001138">
    <property type="entry name" value="Zn2Cys6_DnaBD"/>
</dbReference>
<proteinExistence type="predicted"/>
<gene>
    <name evidence="8" type="ORF">PMZ80_007895</name>
</gene>
<dbReference type="PANTHER" id="PTHR47425">
    <property type="entry name" value="FARB-RELATED"/>
    <property type="match status" value="1"/>
</dbReference>
<evidence type="ECO:0000256" key="6">
    <source>
        <dbReference type="SAM" id="MobiDB-lite"/>
    </source>
</evidence>
<dbReference type="SUPFAM" id="SSF57701">
    <property type="entry name" value="Zn2/Cys6 DNA-binding domain"/>
    <property type="match status" value="1"/>
</dbReference>
<keyword evidence="5" id="KW-0539">Nucleus</keyword>
<name>A0ABR0RGX9_9EURO</name>
<evidence type="ECO:0000256" key="5">
    <source>
        <dbReference type="ARBA" id="ARBA00023242"/>
    </source>
</evidence>
<reference evidence="8 9" key="1">
    <citation type="journal article" date="2023" name="Res Sq">
        <title>Genomic and morphological characterization of Knufia obscura isolated from the Mars 2020 spacecraft assembly facility.</title>
        <authorList>
            <person name="Chander A.M."/>
            <person name="Teixeira M.M."/>
            <person name="Singh N.K."/>
            <person name="Williams M.P."/>
            <person name="Parker C.W."/>
            <person name="Leo P."/>
            <person name="Stajich J.E."/>
            <person name="Torok T."/>
            <person name="Tighe S."/>
            <person name="Mason C.E."/>
            <person name="Venkateswaran K."/>
        </authorList>
    </citation>
    <scope>NUCLEOTIDE SEQUENCE [LARGE SCALE GENOMIC DNA]</scope>
    <source>
        <strain evidence="8 9">CCFEE 5817</strain>
    </source>
</reference>
<feature type="domain" description="Zn(2)-C6 fungal-type" evidence="7">
    <location>
        <begin position="43"/>
        <end position="73"/>
    </location>
</feature>
<evidence type="ECO:0000313" key="8">
    <source>
        <dbReference type="EMBL" id="KAK5939517.1"/>
    </source>
</evidence>
<dbReference type="InterPro" id="IPR007219">
    <property type="entry name" value="XnlR_reg_dom"/>
</dbReference>
<evidence type="ECO:0000313" key="9">
    <source>
        <dbReference type="Proteomes" id="UP001334248"/>
    </source>
</evidence>
<accession>A0ABR0RGX9</accession>
<dbReference type="RefSeq" id="XP_064727607.1">
    <property type="nucleotide sequence ID" value="XM_064876300.1"/>
</dbReference>
<dbReference type="CDD" id="cd00067">
    <property type="entry name" value="GAL4"/>
    <property type="match status" value="1"/>
</dbReference>
<dbReference type="SMART" id="SM00906">
    <property type="entry name" value="Fungal_trans"/>
    <property type="match status" value="1"/>
</dbReference>
<dbReference type="PANTHER" id="PTHR47425:SF2">
    <property type="entry name" value="FARB-RELATED"/>
    <property type="match status" value="1"/>
</dbReference>
<evidence type="ECO:0000256" key="1">
    <source>
        <dbReference type="ARBA" id="ARBA00022723"/>
    </source>
</evidence>
<feature type="compositionally biased region" description="Low complexity" evidence="6">
    <location>
        <begin position="1"/>
        <end position="14"/>
    </location>
</feature>
<dbReference type="InterPro" id="IPR036864">
    <property type="entry name" value="Zn2-C6_fun-type_DNA-bd_sf"/>
</dbReference>
<dbReference type="Pfam" id="PF04082">
    <property type="entry name" value="Fungal_trans"/>
    <property type="match status" value="1"/>
</dbReference>
<dbReference type="Gene3D" id="4.10.240.10">
    <property type="entry name" value="Zn(2)-C6 fungal-type DNA-binding domain"/>
    <property type="match status" value="1"/>
</dbReference>
<keyword evidence="2" id="KW-0805">Transcription regulation</keyword>
<feature type="region of interest" description="Disordered" evidence="6">
    <location>
        <begin position="906"/>
        <end position="930"/>
    </location>
</feature>
<dbReference type="SMART" id="SM00066">
    <property type="entry name" value="GAL4"/>
    <property type="match status" value="1"/>
</dbReference>
<dbReference type="EMBL" id="JAVHJV010000010">
    <property type="protein sequence ID" value="KAK5939517.1"/>
    <property type="molecule type" value="Genomic_DNA"/>
</dbReference>
<dbReference type="Proteomes" id="UP001334248">
    <property type="component" value="Unassembled WGS sequence"/>
</dbReference>
<feature type="compositionally biased region" description="Polar residues" evidence="6">
    <location>
        <begin position="674"/>
        <end position="683"/>
    </location>
</feature>
<protein>
    <recommendedName>
        <fullName evidence="7">Zn(2)-C6 fungal-type domain-containing protein</fullName>
    </recommendedName>
</protein>
<dbReference type="InterPro" id="IPR052761">
    <property type="entry name" value="Fungal_Detox/Toxin_TFs"/>
</dbReference>
<dbReference type="GeneID" id="90001344"/>
<sequence>MAAAAVAMPQPVQPTSATAPKRKSTAAGLTSGNRSVKRRASKACQCCRSRKVRCDVVESGIPCTNCRLDEVECCVTEGKRRKKSTIDNDILQQHSPMDSVEDREDISQFPMFDDIDGLQDLSMPVKHSRSPSHTLNTFDQEMSHHQPHMLYQNQGHRLTPQERTRRLSILTARGIPMQSPAVLTSSYFPSFQPTNEAVLPNFVPALPNRILAEDLAFLQKKGALLIPETSLRNELLRCYVQYVHPYLPLLELDEFLTAIQKDDGSSTVSLLLFQAAMFAATAYIDMRYLHSQGYDTRKAARKAFFSRVKLLYDFDYEVDRVIVVQSVLLMTYWYESPDDPKDVWHWLGVAISLARTIGLNCNTAASPLSLEKQKLWKRIWWCCYIRDRLVAIGMRRPIRISEEDHDVPMLEISDFETQPLEAELNRMIGGCSAVRDSSKRELLARMCIAMVRCCQCITRVLSAQYSMLGHRLGATQETTMRLVPRKAAADPAEVTKCDRELEQWYEDLPVELRYFKNTTPREQNVQNDGEVLNLHRALLTGVYLTTTSALHRPQMMPAMPHLIIAPELKELSKRRVREAASAITDVFRDLYSRDLIRFLPNTGVTILLPAIIVHLLDIKSPDSATRQLSVRRFQFCMQALQKLRDMYASADFAFSFLDAAIRKADVPVHDGSHNHGSPQSHNPTFYRAPTTMGSKIHERTHSTALTPPPEQSSMQQVHSPGSDDSNFINPQAIRRDSFMALTPPSSDKMPHMSEVAMTGGAAVSLVDMNHMHHSPNSSIHDEAMGVDCTAGYVEADKLIDYENNNMVDEEAMENDFDQLINLEGGGGVDAIFSDSLVGAADDSSGGALGSVCGDGNFWDGMTMPVLEDEDMTPPIMGAPAHDLPEEAVERLGAAMSEAKCLREQITEEEEGDDHDRMDAQAGDCMVEQHE</sequence>
<keyword evidence="9" id="KW-1185">Reference proteome</keyword>
<feature type="region of interest" description="Disordered" evidence="6">
    <location>
        <begin position="1"/>
        <end position="34"/>
    </location>
</feature>
<feature type="compositionally biased region" description="Polar residues" evidence="6">
    <location>
        <begin position="711"/>
        <end position="729"/>
    </location>
</feature>
<keyword evidence="1" id="KW-0479">Metal-binding</keyword>
<dbReference type="PROSITE" id="PS50048">
    <property type="entry name" value="ZN2_CY6_FUNGAL_2"/>
    <property type="match status" value="1"/>
</dbReference>
<dbReference type="CDD" id="cd12148">
    <property type="entry name" value="fungal_TF_MHR"/>
    <property type="match status" value="1"/>
</dbReference>
<evidence type="ECO:0000259" key="7">
    <source>
        <dbReference type="PROSITE" id="PS50048"/>
    </source>
</evidence>